<dbReference type="SUPFAM" id="SSF81296">
    <property type="entry name" value="E set domains"/>
    <property type="match status" value="1"/>
</dbReference>
<keyword evidence="9" id="KW-0119">Carbohydrate metabolism</keyword>
<dbReference type="PANTHER" id="PTHR43651:SF3">
    <property type="entry name" value="1,4-ALPHA-GLUCAN-BRANCHING ENZYME"/>
    <property type="match status" value="1"/>
</dbReference>
<evidence type="ECO:0000256" key="1">
    <source>
        <dbReference type="ARBA" id="ARBA00000826"/>
    </source>
</evidence>
<dbReference type="Proteomes" id="UP000016638">
    <property type="component" value="Unassembled WGS sequence"/>
</dbReference>
<dbReference type="PATRIC" id="fig|1125712.3.peg.246"/>
<evidence type="ECO:0000313" key="14">
    <source>
        <dbReference type="Proteomes" id="UP000016638"/>
    </source>
</evidence>
<comment type="similarity">
    <text evidence="3">Belongs to the glycosyl hydrolase 13 family. GlgB subfamily.</text>
</comment>
<gene>
    <name evidence="13" type="primary">glgB_2</name>
    <name evidence="13" type="ORF">HMPREF1316_2043</name>
</gene>
<dbReference type="Pfam" id="PF02806">
    <property type="entry name" value="Alpha-amylase_C"/>
    <property type="match status" value="1"/>
</dbReference>
<dbReference type="SUPFAM" id="SSF51445">
    <property type="entry name" value="(Trans)glycosidases"/>
    <property type="match status" value="1"/>
</dbReference>
<dbReference type="CDD" id="cd11322">
    <property type="entry name" value="AmyAc_Glg_BE"/>
    <property type="match status" value="1"/>
</dbReference>
<comment type="pathway">
    <text evidence="2">Glycan biosynthesis; glycogen biosynthesis.</text>
</comment>
<dbReference type="RefSeq" id="WP_021725111.1">
    <property type="nucleotide sequence ID" value="NZ_AWEZ01000008.1"/>
</dbReference>
<dbReference type="PIRSF" id="PIRSF000463">
    <property type="entry name" value="GlgB"/>
    <property type="match status" value="1"/>
</dbReference>
<dbReference type="Gene3D" id="2.60.40.1180">
    <property type="entry name" value="Golgi alpha-mannosidase II"/>
    <property type="match status" value="1"/>
</dbReference>
<reference evidence="13 14" key="1">
    <citation type="submission" date="2013-08" db="EMBL/GenBank/DDBJ databases">
        <authorList>
            <person name="Durkin A.S."/>
            <person name="Haft D.R."/>
            <person name="McCorrison J."/>
            <person name="Torralba M."/>
            <person name="Gillis M."/>
            <person name="Haft D.H."/>
            <person name="Methe B."/>
            <person name="Sutton G."/>
            <person name="Nelson K.E."/>
        </authorList>
    </citation>
    <scope>NUCLEOTIDE SEQUENCE [LARGE SCALE GENOMIC DNA]</scope>
    <source>
        <strain evidence="13 14">F0195</strain>
    </source>
</reference>
<comment type="caution">
    <text evidence="13">The sequence shown here is derived from an EMBL/GenBank/DDBJ whole genome shotgun (WGS) entry which is preliminary data.</text>
</comment>
<evidence type="ECO:0000256" key="5">
    <source>
        <dbReference type="ARBA" id="ARBA00022600"/>
    </source>
</evidence>
<dbReference type="GO" id="GO:0004553">
    <property type="term" value="F:hydrolase activity, hydrolyzing O-glycosyl compounds"/>
    <property type="evidence" value="ECO:0007669"/>
    <property type="project" value="InterPro"/>
</dbReference>
<comment type="catalytic activity">
    <reaction evidence="1">
        <text>Transfers a segment of a (1-&gt;4)-alpha-D-glucan chain to a primary hydroxy group in a similar glucan chain.</text>
        <dbReference type="EC" id="2.4.1.18"/>
    </reaction>
</comment>
<dbReference type="InterPro" id="IPR013783">
    <property type="entry name" value="Ig-like_fold"/>
</dbReference>
<evidence type="ECO:0000256" key="8">
    <source>
        <dbReference type="ARBA" id="ARBA00023056"/>
    </source>
</evidence>
<dbReference type="UniPathway" id="UPA00164"/>
<dbReference type="InterPro" id="IPR013780">
    <property type="entry name" value="Glyco_hydro_b"/>
</dbReference>
<dbReference type="EMBL" id="AWEZ01000008">
    <property type="protein sequence ID" value="ERL10526.1"/>
    <property type="molecule type" value="Genomic_DNA"/>
</dbReference>
<evidence type="ECO:0000313" key="13">
    <source>
        <dbReference type="EMBL" id="ERL10526.1"/>
    </source>
</evidence>
<dbReference type="InterPro" id="IPR014756">
    <property type="entry name" value="Ig_E-set"/>
</dbReference>
<evidence type="ECO:0000256" key="11">
    <source>
        <dbReference type="PIRSR" id="PIRSR000463-1"/>
    </source>
</evidence>
<dbReference type="OrthoDB" id="9800174at2"/>
<keyword evidence="6 13" id="KW-0328">Glycosyltransferase</keyword>
<keyword evidence="7 13" id="KW-0808">Transferase</keyword>
<dbReference type="SUPFAM" id="SSF51011">
    <property type="entry name" value="Glycosyl hydrolase domain"/>
    <property type="match status" value="1"/>
</dbReference>
<evidence type="ECO:0000256" key="3">
    <source>
        <dbReference type="ARBA" id="ARBA00009000"/>
    </source>
</evidence>
<proteinExistence type="inferred from homology"/>
<evidence type="ECO:0000256" key="10">
    <source>
        <dbReference type="NCBIfam" id="TIGR01515"/>
    </source>
</evidence>
<dbReference type="GO" id="GO:0005978">
    <property type="term" value="P:glycogen biosynthetic process"/>
    <property type="evidence" value="ECO:0007669"/>
    <property type="project" value="UniProtKB-UniRule"/>
</dbReference>
<dbReference type="InterPro" id="IPR006407">
    <property type="entry name" value="GlgB"/>
</dbReference>
<dbReference type="GO" id="GO:0003844">
    <property type="term" value="F:1,4-alpha-glucan branching enzyme activity"/>
    <property type="evidence" value="ECO:0007669"/>
    <property type="project" value="UniProtKB-UniRule"/>
</dbReference>
<dbReference type="NCBIfam" id="NF008967">
    <property type="entry name" value="PRK12313.1"/>
    <property type="match status" value="1"/>
</dbReference>
<sequence length="603" mass="69250">MDLHGFYMGTEFQAQDFLGAHLTPTGVVFRTFAPAASRIQLLLDGGGGVREIDLHKAHDSNFWEVEVAGAHEGDHYEFRIHHGGSLTDHADPYGRQMELRPAHRSIICNPSYAWSDQAWMAARTDRRDRPLNIYELNLGSWRKRSGDQPSDDPADWYRYDEVAQPLASYVRDMGYTHVEFMPLNEHPFDGSWGYQPTGYFAPTSRFGTPDQLMFLIDTLHQAGIGCILDIVPVHFATDAYGLADYDGTPLFEYPNDAVGVSEWGSHNFMYSRGESCSFMQSSANMWLADYHFDGLRMDAISRIIYWQGDESRGVNGNALDFLKRMNGGLKRRHPGCLLVAEDSTDFRGTTASTSVGGLGFDYKWDMGWMHDTLELFQMDPLFRGGSYHKLSFSMMYFATERYLLPLSHDEVVHGKGTILQKMWGELDDKFPQARTLYLYQLAHPGKKLSFMGSEVGQLREWDERREQDWFMRDIPTHEAYWHFCRDLNHVYLDHPALWRHDYADDGFVWRDVSSMERSCYAFERTDGANERVLCLLNLSGIDQDDYEVRVPDVSSFRVLMHTDWQRYGGSTPEGSEELYYDGSTQTLTARRLPTFSGLLVMLL</sequence>
<dbReference type="Pfam" id="PF02922">
    <property type="entry name" value="CBM_48"/>
    <property type="match status" value="1"/>
</dbReference>
<keyword evidence="5" id="KW-0321">Glycogen metabolism</keyword>
<feature type="active site" description="Proton donor" evidence="11">
    <location>
        <position position="341"/>
    </location>
</feature>
<dbReference type="Pfam" id="PF00128">
    <property type="entry name" value="Alpha-amylase"/>
    <property type="match status" value="1"/>
</dbReference>
<dbReference type="Gene3D" id="2.60.40.10">
    <property type="entry name" value="Immunoglobulins"/>
    <property type="match status" value="1"/>
</dbReference>
<dbReference type="InterPro" id="IPR004193">
    <property type="entry name" value="Glyco_hydro_13_N"/>
</dbReference>
<dbReference type="STRING" id="1125712.HMPREF1316_2043"/>
<feature type="domain" description="Glycosyl hydrolase family 13 catalytic" evidence="12">
    <location>
        <begin position="135"/>
        <end position="477"/>
    </location>
</feature>
<accession>U2VD64</accession>
<evidence type="ECO:0000256" key="7">
    <source>
        <dbReference type="ARBA" id="ARBA00022679"/>
    </source>
</evidence>
<dbReference type="eggNOG" id="COG0296">
    <property type="taxonomic scope" value="Bacteria"/>
</dbReference>
<evidence type="ECO:0000259" key="12">
    <source>
        <dbReference type="SMART" id="SM00642"/>
    </source>
</evidence>
<dbReference type="NCBIfam" id="TIGR01515">
    <property type="entry name" value="branching_enzym"/>
    <property type="match status" value="1"/>
</dbReference>
<feature type="active site" description="Nucleophile" evidence="11">
    <location>
        <position position="298"/>
    </location>
</feature>
<dbReference type="InterPro" id="IPR006047">
    <property type="entry name" value="GH13_cat_dom"/>
</dbReference>
<dbReference type="Gene3D" id="3.20.20.80">
    <property type="entry name" value="Glycosidases"/>
    <property type="match status" value="1"/>
</dbReference>
<dbReference type="GO" id="GO:0043169">
    <property type="term" value="F:cation binding"/>
    <property type="evidence" value="ECO:0007669"/>
    <property type="project" value="InterPro"/>
</dbReference>
<dbReference type="CDD" id="cd02855">
    <property type="entry name" value="E_set_GBE_prok_N"/>
    <property type="match status" value="1"/>
</dbReference>
<evidence type="ECO:0000256" key="6">
    <source>
        <dbReference type="ARBA" id="ARBA00022676"/>
    </source>
</evidence>
<dbReference type="GO" id="GO:0005829">
    <property type="term" value="C:cytosol"/>
    <property type="evidence" value="ECO:0007669"/>
    <property type="project" value="TreeGrafter"/>
</dbReference>
<dbReference type="EC" id="2.4.1.18" evidence="4 10"/>
<dbReference type="InterPro" id="IPR037439">
    <property type="entry name" value="Branching_enzy"/>
</dbReference>
<dbReference type="InterPro" id="IPR017853">
    <property type="entry name" value="GH"/>
</dbReference>
<name>U2VD64_9ACTN</name>
<evidence type="ECO:0000256" key="2">
    <source>
        <dbReference type="ARBA" id="ARBA00004964"/>
    </source>
</evidence>
<keyword evidence="14" id="KW-1185">Reference proteome</keyword>
<organism evidence="13 14">
    <name type="scientific">Olsenella profusa F0195</name>
    <dbReference type="NCBI Taxonomy" id="1125712"/>
    <lineage>
        <taxon>Bacteria</taxon>
        <taxon>Bacillati</taxon>
        <taxon>Actinomycetota</taxon>
        <taxon>Coriobacteriia</taxon>
        <taxon>Coriobacteriales</taxon>
        <taxon>Atopobiaceae</taxon>
        <taxon>Olsenella</taxon>
    </lineage>
</organism>
<protein>
    <recommendedName>
        <fullName evidence="4 10">1,4-alpha-glucan branching enzyme</fullName>
        <ecNumber evidence="4 10">2.4.1.18</ecNumber>
    </recommendedName>
</protein>
<dbReference type="PANTHER" id="PTHR43651">
    <property type="entry name" value="1,4-ALPHA-GLUCAN-BRANCHING ENZYME"/>
    <property type="match status" value="1"/>
</dbReference>
<dbReference type="InterPro" id="IPR044143">
    <property type="entry name" value="GlgB_N_E_set_prok"/>
</dbReference>
<dbReference type="InterPro" id="IPR006048">
    <property type="entry name" value="A-amylase/branching_C"/>
</dbReference>
<evidence type="ECO:0000256" key="4">
    <source>
        <dbReference type="ARBA" id="ARBA00012541"/>
    </source>
</evidence>
<keyword evidence="8" id="KW-0320">Glycogen biosynthesis</keyword>
<dbReference type="SMART" id="SM00642">
    <property type="entry name" value="Aamy"/>
    <property type="match status" value="1"/>
</dbReference>
<dbReference type="AlphaFoldDB" id="U2VD64"/>
<evidence type="ECO:0000256" key="9">
    <source>
        <dbReference type="ARBA" id="ARBA00023277"/>
    </source>
</evidence>